<dbReference type="CDD" id="cd08255">
    <property type="entry name" value="2-desacetyl-2-hydroxyethyl_bacteriochlorophyllide_like"/>
    <property type="match status" value="1"/>
</dbReference>
<dbReference type="AlphaFoldDB" id="A0A494Y366"/>
<comment type="caution">
    <text evidence="7">The sequence shown here is derived from an EMBL/GenBank/DDBJ whole genome shotgun (WGS) entry which is preliminary data.</text>
</comment>
<dbReference type="PANTHER" id="PTHR43350:SF19">
    <property type="entry name" value="D-GULOSIDE 3-DEHYDROGENASE"/>
    <property type="match status" value="1"/>
</dbReference>
<dbReference type="Gene3D" id="3.90.180.10">
    <property type="entry name" value="Medium-chain alcohol dehydrogenases, catalytic domain"/>
    <property type="match status" value="2"/>
</dbReference>
<organism evidence="7 8">
    <name type="scientific">Cohnella endophytica</name>
    <dbReference type="NCBI Taxonomy" id="2419778"/>
    <lineage>
        <taxon>Bacteria</taxon>
        <taxon>Bacillati</taxon>
        <taxon>Bacillota</taxon>
        <taxon>Bacilli</taxon>
        <taxon>Bacillales</taxon>
        <taxon>Paenibacillaceae</taxon>
        <taxon>Cohnella</taxon>
    </lineage>
</organism>
<evidence type="ECO:0000256" key="2">
    <source>
        <dbReference type="ARBA" id="ARBA00008072"/>
    </source>
</evidence>
<dbReference type="Proteomes" id="UP000282076">
    <property type="component" value="Unassembled WGS sequence"/>
</dbReference>
<accession>A0A494Y366</accession>
<dbReference type="PANTHER" id="PTHR43350">
    <property type="entry name" value="NAD-DEPENDENT ALCOHOL DEHYDROGENASE"/>
    <property type="match status" value="1"/>
</dbReference>
<dbReference type="InterPro" id="IPR013149">
    <property type="entry name" value="ADH-like_C"/>
</dbReference>
<evidence type="ECO:0000256" key="5">
    <source>
        <dbReference type="ARBA" id="ARBA00023002"/>
    </source>
</evidence>
<comment type="similarity">
    <text evidence="2">Belongs to the zinc-containing alcohol dehydrogenase family.</text>
</comment>
<evidence type="ECO:0000259" key="6">
    <source>
        <dbReference type="Pfam" id="PF00107"/>
    </source>
</evidence>
<dbReference type="SUPFAM" id="SSF51735">
    <property type="entry name" value="NAD(P)-binding Rossmann-fold domains"/>
    <property type="match status" value="1"/>
</dbReference>
<evidence type="ECO:0000313" key="8">
    <source>
        <dbReference type="Proteomes" id="UP000282076"/>
    </source>
</evidence>
<dbReference type="GO" id="GO:0016491">
    <property type="term" value="F:oxidoreductase activity"/>
    <property type="evidence" value="ECO:0007669"/>
    <property type="project" value="UniProtKB-KW"/>
</dbReference>
<dbReference type="InterPro" id="IPR036291">
    <property type="entry name" value="NAD(P)-bd_dom_sf"/>
</dbReference>
<sequence>MKKERLNVKNKKVVFSEAWKVEVLQDNHFNPKLSANEVLLKKRYTLISPGTELACLSGNESWFSMPTVPGYSAVSEIIETGIDVKDFNVGDVVFHYGTHSEYEVAKVDGVFLKVPDGIDLTWVPFVRMATVAMTSIRVSNIELGDMVMVTGLGLIGNMASQLAALQGASVIGIDLSQQRLEIARECGVEHVLAGNADVKEKVRGITTDRGVSTLIEATGVPSVSLDHVSSVGKYGEVILLGSPRGACEANVTDLLNRIHLNDLGCISFKGAHEWRYPLMPDVFVKHSLVRNSRIVFKLMQQKKIKIEPLISHILLPDEAPSAYEGLRNKKDEYSGVLYKWQ</sequence>
<comment type="cofactor">
    <cofactor evidence="1">
        <name>Zn(2+)</name>
        <dbReference type="ChEBI" id="CHEBI:29105"/>
    </cofactor>
</comment>
<dbReference type="OrthoDB" id="9781031at2"/>
<dbReference type="EMBL" id="RBZM01000005">
    <property type="protein sequence ID" value="RKP54346.1"/>
    <property type="molecule type" value="Genomic_DNA"/>
</dbReference>
<evidence type="ECO:0000256" key="4">
    <source>
        <dbReference type="ARBA" id="ARBA00022833"/>
    </source>
</evidence>
<proteinExistence type="inferred from homology"/>
<keyword evidence="3" id="KW-0479">Metal-binding</keyword>
<dbReference type="InterPro" id="IPR011032">
    <property type="entry name" value="GroES-like_sf"/>
</dbReference>
<reference evidence="7 8" key="1">
    <citation type="submission" date="2018-10" db="EMBL/GenBank/DDBJ databases">
        <title>Cohnella sp. M2MS4P-1, whole genome shotgun sequence.</title>
        <authorList>
            <person name="Tuo L."/>
        </authorList>
    </citation>
    <scope>NUCLEOTIDE SEQUENCE [LARGE SCALE GENOMIC DNA]</scope>
    <source>
        <strain evidence="7 8">M2MS4P-1</strain>
    </source>
</reference>
<feature type="domain" description="Alcohol dehydrogenase-like C-terminal" evidence="6">
    <location>
        <begin position="155"/>
        <end position="275"/>
    </location>
</feature>
<keyword evidence="8" id="KW-1185">Reference proteome</keyword>
<dbReference type="Gene3D" id="3.40.50.720">
    <property type="entry name" value="NAD(P)-binding Rossmann-like Domain"/>
    <property type="match status" value="1"/>
</dbReference>
<name>A0A494Y366_9BACL</name>
<evidence type="ECO:0000313" key="7">
    <source>
        <dbReference type="EMBL" id="RKP54346.1"/>
    </source>
</evidence>
<evidence type="ECO:0000256" key="1">
    <source>
        <dbReference type="ARBA" id="ARBA00001947"/>
    </source>
</evidence>
<keyword evidence="4" id="KW-0862">Zinc</keyword>
<protein>
    <submittedName>
        <fullName evidence="7">Alcohol dehydrogenase</fullName>
    </submittedName>
</protein>
<keyword evidence="5" id="KW-0560">Oxidoreductase</keyword>
<dbReference type="GO" id="GO:0046872">
    <property type="term" value="F:metal ion binding"/>
    <property type="evidence" value="ECO:0007669"/>
    <property type="project" value="UniProtKB-KW"/>
</dbReference>
<evidence type="ECO:0000256" key="3">
    <source>
        <dbReference type="ARBA" id="ARBA00022723"/>
    </source>
</evidence>
<dbReference type="SUPFAM" id="SSF50129">
    <property type="entry name" value="GroES-like"/>
    <property type="match status" value="1"/>
</dbReference>
<dbReference type="Pfam" id="PF00107">
    <property type="entry name" value="ADH_zinc_N"/>
    <property type="match status" value="1"/>
</dbReference>
<gene>
    <name evidence="7" type="ORF">D7Z26_13385</name>
</gene>